<sequence>MGTSLAADPKSPTKSAGQRVLDYARARVEHKAPGRGTCWDFPFAALKHAGASTPHDLGKDLYVWGQPVARLEDAQPGDIIQFFKVKVHREWVRTYEKGGRTITETFKGHYTFADRHSAIVERVEPGLFLTLLNAHLTGDKGRVSRLRLNLSPENVLSGTIYLYRPVERSSSP</sequence>
<evidence type="ECO:0000259" key="1">
    <source>
        <dbReference type="Pfam" id="PF25459"/>
    </source>
</evidence>
<reference evidence="2" key="1">
    <citation type="submission" date="2022-08" db="EMBL/GenBank/DDBJ databases">
        <title>Draft genome sequencing of Roseisolibacter agri AW1220.</title>
        <authorList>
            <person name="Tobiishi Y."/>
            <person name="Tonouchi A."/>
        </authorList>
    </citation>
    <scope>NUCLEOTIDE SEQUENCE</scope>
    <source>
        <strain evidence="2">AW1220</strain>
    </source>
</reference>
<name>A0AA37QH94_9BACT</name>
<evidence type="ECO:0000313" key="3">
    <source>
        <dbReference type="Proteomes" id="UP001161325"/>
    </source>
</evidence>
<accession>A0AA37QH94</accession>
<evidence type="ECO:0000313" key="2">
    <source>
        <dbReference type="EMBL" id="GLC25748.1"/>
    </source>
</evidence>
<comment type="caution">
    <text evidence="2">The sequence shown here is derived from an EMBL/GenBank/DDBJ whole genome shotgun (WGS) entry which is preliminary data.</text>
</comment>
<dbReference type="Proteomes" id="UP001161325">
    <property type="component" value="Unassembled WGS sequence"/>
</dbReference>
<dbReference type="InterPro" id="IPR057402">
    <property type="entry name" value="AIM3_BBC1_C"/>
</dbReference>
<gene>
    <name evidence="2" type="ORF">rosag_22610</name>
</gene>
<protein>
    <recommendedName>
        <fullName evidence="1">BBC1/AIM3 cysteine proteinase-fold domain-containing protein</fullName>
    </recommendedName>
</protein>
<dbReference type="RefSeq" id="WP_284350208.1">
    <property type="nucleotide sequence ID" value="NZ_BRXS01000003.1"/>
</dbReference>
<dbReference type="Pfam" id="PF25459">
    <property type="entry name" value="AIM3_BBC1_C"/>
    <property type="match status" value="1"/>
</dbReference>
<keyword evidence="3" id="KW-1185">Reference proteome</keyword>
<feature type="domain" description="BBC1/AIM3 cysteine proteinase-fold" evidence="1">
    <location>
        <begin position="14"/>
        <end position="169"/>
    </location>
</feature>
<organism evidence="2 3">
    <name type="scientific">Roseisolibacter agri</name>
    <dbReference type="NCBI Taxonomy" id="2014610"/>
    <lineage>
        <taxon>Bacteria</taxon>
        <taxon>Pseudomonadati</taxon>
        <taxon>Gemmatimonadota</taxon>
        <taxon>Gemmatimonadia</taxon>
        <taxon>Gemmatimonadales</taxon>
        <taxon>Gemmatimonadaceae</taxon>
        <taxon>Roseisolibacter</taxon>
    </lineage>
</organism>
<dbReference type="AlphaFoldDB" id="A0AA37QH94"/>
<dbReference type="EMBL" id="BRXS01000003">
    <property type="protein sequence ID" value="GLC25748.1"/>
    <property type="molecule type" value="Genomic_DNA"/>
</dbReference>
<proteinExistence type="predicted"/>